<organism evidence="2 3">
    <name type="scientific">Aspergillus wentii DTO 134E9</name>
    <dbReference type="NCBI Taxonomy" id="1073089"/>
    <lineage>
        <taxon>Eukaryota</taxon>
        <taxon>Fungi</taxon>
        <taxon>Dikarya</taxon>
        <taxon>Ascomycota</taxon>
        <taxon>Pezizomycotina</taxon>
        <taxon>Eurotiomycetes</taxon>
        <taxon>Eurotiomycetidae</taxon>
        <taxon>Eurotiales</taxon>
        <taxon>Aspergillaceae</taxon>
        <taxon>Aspergillus</taxon>
        <taxon>Aspergillus subgen. Cremei</taxon>
    </lineage>
</organism>
<dbReference type="EMBL" id="KV878216">
    <property type="protein sequence ID" value="OJJ31682.1"/>
    <property type="molecule type" value="Genomic_DNA"/>
</dbReference>
<dbReference type="Proteomes" id="UP000184383">
    <property type="component" value="Unassembled WGS sequence"/>
</dbReference>
<accession>A0A1L9R9T8</accession>
<name>A0A1L9R9T8_ASPWE</name>
<evidence type="ECO:0000313" key="3">
    <source>
        <dbReference type="Proteomes" id="UP000184383"/>
    </source>
</evidence>
<evidence type="ECO:0000313" key="2">
    <source>
        <dbReference type="EMBL" id="OJJ31682.1"/>
    </source>
</evidence>
<protein>
    <recommendedName>
        <fullName evidence="4">3-phytase</fullName>
    </recommendedName>
</protein>
<dbReference type="VEuPathDB" id="FungiDB:ASPWEDRAFT_54768"/>
<dbReference type="GeneID" id="63753950"/>
<keyword evidence="3" id="KW-1185">Reference proteome</keyword>
<reference evidence="3" key="1">
    <citation type="journal article" date="2017" name="Genome Biol.">
        <title>Comparative genomics reveals high biological diversity and specific adaptations in the industrially and medically important fungal genus Aspergillus.</title>
        <authorList>
            <person name="de Vries R.P."/>
            <person name="Riley R."/>
            <person name="Wiebenga A."/>
            <person name="Aguilar-Osorio G."/>
            <person name="Amillis S."/>
            <person name="Uchima C.A."/>
            <person name="Anderluh G."/>
            <person name="Asadollahi M."/>
            <person name="Askin M."/>
            <person name="Barry K."/>
            <person name="Battaglia E."/>
            <person name="Bayram O."/>
            <person name="Benocci T."/>
            <person name="Braus-Stromeyer S.A."/>
            <person name="Caldana C."/>
            <person name="Canovas D."/>
            <person name="Cerqueira G.C."/>
            <person name="Chen F."/>
            <person name="Chen W."/>
            <person name="Choi C."/>
            <person name="Clum A."/>
            <person name="Dos Santos R.A."/>
            <person name="Damasio A.R."/>
            <person name="Diallinas G."/>
            <person name="Emri T."/>
            <person name="Fekete E."/>
            <person name="Flipphi M."/>
            <person name="Freyberg S."/>
            <person name="Gallo A."/>
            <person name="Gournas C."/>
            <person name="Habgood R."/>
            <person name="Hainaut M."/>
            <person name="Harispe M.L."/>
            <person name="Henrissat B."/>
            <person name="Hilden K.S."/>
            <person name="Hope R."/>
            <person name="Hossain A."/>
            <person name="Karabika E."/>
            <person name="Karaffa L."/>
            <person name="Karanyi Z."/>
            <person name="Krasevec N."/>
            <person name="Kuo A."/>
            <person name="Kusch H."/>
            <person name="LaButti K."/>
            <person name="Lagendijk E.L."/>
            <person name="Lapidus A."/>
            <person name="Levasseur A."/>
            <person name="Lindquist E."/>
            <person name="Lipzen A."/>
            <person name="Logrieco A.F."/>
            <person name="MacCabe A."/>
            <person name="Maekelae M.R."/>
            <person name="Malavazi I."/>
            <person name="Melin P."/>
            <person name="Meyer V."/>
            <person name="Mielnichuk N."/>
            <person name="Miskei M."/>
            <person name="Molnar A.P."/>
            <person name="Mule G."/>
            <person name="Ngan C.Y."/>
            <person name="Orejas M."/>
            <person name="Orosz E."/>
            <person name="Ouedraogo J.P."/>
            <person name="Overkamp K.M."/>
            <person name="Park H.-S."/>
            <person name="Perrone G."/>
            <person name="Piumi F."/>
            <person name="Punt P.J."/>
            <person name="Ram A.F."/>
            <person name="Ramon A."/>
            <person name="Rauscher S."/>
            <person name="Record E."/>
            <person name="Riano-Pachon D.M."/>
            <person name="Robert V."/>
            <person name="Roehrig J."/>
            <person name="Ruller R."/>
            <person name="Salamov A."/>
            <person name="Salih N.S."/>
            <person name="Samson R.A."/>
            <person name="Sandor E."/>
            <person name="Sanguinetti M."/>
            <person name="Schuetze T."/>
            <person name="Sepcic K."/>
            <person name="Shelest E."/>
            <person name="Sherlock G."/>
            <person name="Sophianopoulou V."/>
            <person name="Squina F.M."/>
            <person name="Sun H."/>
            <person name="Susca A."/>
            <person name="Todd R.B."/>
            <person name="Tsang A."/>
            <person name="Unkles S.E."/>
            <person name="van de Wiele N."/>
            <person name="van Rossen-Uffink D."/>
            <person name="Oliveira J.V."/>
            <person name="Vesth T.C."/>
            <person name="Visser J."/>
            <person name="Yu J.-H."/>
            <person name="Zhou M."/>
            <person name="Andersen M.R."/>
            <person name="Archer D.B."/>
            <person name="Baker S.E."/>
            <person name="Benoit I."/>
            <person name="Brakhage A.A."/>
            <person name="Braus G.H."/>
            <person name="Fischer R."/>
            <person name="Frisvad J.C."/>
            <person name="Goldman G.H."/>
            <person name="Houbraken J."/>
            <person name="Oakley B."/>
            <person name="Pocsi I."/>
            <person name="Scazzocchio C."/>
            <person name="Seiboth B."/>
            <person name="vanKuyk P.A."/>
            <person name="Wortman J."/>
            <person name="Dyer P.S."/>
            <person name="Grigoriev I.V."/>
        </authorList>
    </citation>
    <scope>NUCLEOTIDE SEQUENCE [LARGE SCALE GENOMIC DNA]</scope>
    <source>
        <strain evidence="3">DTO 134E9</strain>
    </source>
</reference>
<dbReference type="STRING" id="1073089.A0A1L9R9T8"/>
<proteinExistence type="predicted"/>
<dbReference type="RefSeq" id="XP_040685359.1">
    <property type="nucleotide sequence ID" value="XM_040838102.1"/>
</dbReference>
<gene>
    <name evidence="2" type="ORF">ASPWEDRAFT_54768</name>
</gene>
<dbReference type="SUPFAM" id="SSF53254">
    <property type="entry name" value="Phosphoglycerate mutase-like"/>
    <property type="match status" value="1"/>
</dbReference>
<evidence type="ECO:0008006" key="4">
    <source>
        <dbReference type="Google" id="ProtNLM"/>
    </source>
</evidence>
<dbReference type="AlphaFoldDB" id="A0A1L9R9T8"/>
<dbReference type="OrthoDB" id="258392at2759"/>
<feature type="region of interest" description="Disordered" evidence="1">
    <location>
        <begin position="277"/>
        <end position="296"/>
    </location>
</feature>
<sequence>MKACYLTIAERVLGAYVFQRHGDRTAEAWPPTKLSILGYGQDADIVNLAQVIASAPQDYVIKNPGDGFLPSCNNAKVGRNSYFPSNSFKSLLSSSRELYRSLEPLVNELELNYKNGYTSFLFLRTSTSFNIAYNSSDEIRAVAGMTLDVKVLTGLNEKIISGGKSKLNIQFSAYASFISYFGLVKPQNADEKFAKLVRNDSGTGIPPTSDIRVRFMFHNETSVEGSTQLQAYLLFGQSTLKLPSGRFVEKSNQVAISSQQQWCQACGNTTGVCASTSDDTGGDSSSSSSSSLSSSNSEMSLGVAGVIGAMVTLCVPAGLLCAHRYLSTGCFSHTVDERFSVGSSDGK</sequence>
<dbReference type="InterPro" id="IPR029033">
    <property type="entry name" value="His_PPase_superfam"/>
</dbReference>
<evidence type="ECO:0000256" key="1">
    <source>
        <dbReference type="SAM" id="MobiDB-lite"/>
    </source>
</evidence>